<dbReference type="AlphaFoldDB" id="A0A2U2X671"/>
<reference evidence="2 3" key="1">
    <citation type="submission" date="2018-05" db="EMBL/GenBank/DDBJ databases">
        <title>Algibacter marinivivus sp. nov., isolated from sample around a algae.</title>
        <authorList>
            <person name="Zhong X."/>
        </authorList>
    </citation>
    <scope>NUCLEOTIDE SEQUENCE [LARGE SCALE GENOMIC DNA]</scope>
    <source>
        <strain evidence="2 3">ZY111</strain>
    </source>
</reference>
<keyword evidence="1" id="KW-0732">Signal</keyword>
<protein>
    <recommendedName>
        <fullName evidence="4">LTXXQ motif family protein</fullName>
    </recommendedName>
</protein>
<dbReference type="OrthoDB" id="1448514at2"/>
<dbReference type="EMBL" id="QFRI01000001">
    <property type="protein sequence ID" value="PWH83286.1"/>
    <property type="molecule type" value="Genomic_DNA"/>
</dbReference>
<name>A0A2U2X671_9FLAO</name>
<dbReference type="RefSeq" id="WP_109351310.1">
    <property type="nucleotide sequence ID" value="NZ_QFRI01000001.1"/>
</dbReference>
<evidence type="ECO:0000313" key="3">
    <source>
        <dbReference type="Proteomes" id="UP000245375"/>
    </source>
</evidence>
<evidence type="ECO:0008006" key="4">
    <source>
        <dbReference type="Google" id="ProtNLM"/>
    </source>
</evidence>
<accession>A0A2U2X671</accession>
<proteinExistence type="predicted"/>
<sequence>MKKIIITSILFLGFTVAGFAQSDKITEKANEWVNNLNTEITSTDESLALTETQKTQIVAIQVERLMELKKAKKASADKEANKAINKKHFQKIFKEVLTKEQMKARKAAKEKSKH</sequence>
<dbReference type="Proteomes" id="UP000245375">
    <property type="component" value="Unassembled WGS sequence"/>
</dbReference>
<gene>
    <name evidence="2" type="ORF">DIS18_01665</name>
</gene>
<feature type="chain" id="PRO_5015420604" description="LTXXQ motif family protein" evidence="1">
    <location>
        <begin position="23"/>
        <end position="114"/>
    </location>
</feature>
<reference evidence="3" key="3">
    <citation type="submission" date="2018-05" db="EMBL/GenBank/DDBJ databases">
        <authorList>
            <person name="Lu D."/>
        </authorList>
    </citation>
    <scope>NUCLEOTIDE SEQUENCE [LARGE SCALE GENOMIC DNA]</scope>
    <source>
        <strain evidence="3">ZY111</strain>
    </source>
</reference>
<evidence type="ECO:0000256" key="1">
    <source>
        <dbReference type="SAM" id="SignalP"/>
    </source>
</evidence>
<reference evidence="3" key="2">
    <citation type="submission" date="2018-05" db="EMBL/GenBank/DDBJ databases">
        <title>Algibacter marinivivus sp. nov., isolated from sample around a algae.</title>
        <authorList>
            <person name="Lu D."/>
        </authorList>
    </citation>
    <scope>NUCLEOTIDE SEQUENCE [LARGE SCALE GENOMIC DNA]</scope>
    <source>
        <strain evidence="3">ZY111</strain>
    </source>
</reference>
<keyword evidence="3" id="KW-1185">Reference proteome</keyword>
<comment type="caution">
    <text evidence="2">The sequence shown here is derived from an EMBL/GenBank/DDBJ whole genome shotgun (WGS) entry which is preliminary data.</text>
</comment>
<organism evidence="2 3">
    <name type="scientific">Algibacter marinivivus</name>
    <dbReference type="NCBI Taxonomy" id="2100723"/>
    <lineage>
        <taxon>Bacteria</taxon>
        <taxon>Pseudomonadati</taxon>
        <taxon>Bacteroidota</taxon>
        <taxon>Flavobacteriia</taxon>
        <taxon>Flavobacteriales</taxon>
        <taxon>Flavobacteriaceae</taxon>
        <taxon>Algibacter</taxon>
    </lineage>
</organism>
<feature type="signal peptide" evidence="1">
    <location>
        <begin position="1"/>
        <end position="22"/>
    </location>
</feature>
<evidence type="ECO:0000313" key="2">
    <source>
        <dbReference type="EMBL" id="PWH83286.1"/>
    </source>
</evidence>